<proteinExistence type="predicted"/>
<evidence type="ECO:0000256" key="1">
    <source>
        <dbReference type="SAM" id="MobiDB-lite"/>
    </source>
</evidence>
<dbReference type="Proteomes" id="UP000006757">
    <property type="component" value="Unassembled WGS sequence"/>
</dbReference>
<evidence type="ECO:0000313" key="3">
    <source>
        <dbReference type="Proteomes" id="UP000006757"/>
    </source>
</evidence>
<sequence>MRRSAGVMKQSVARLLRRSGEEAGGGETLRRLERLRLRQERHTQAGWPQMNKNRSVAVRMHEQGSKGAPEHRNTATRGVDVTARSRFETSHLGGARKVYGEAVSLVSNVMSGQSALASPCDSVARPSQSLSWSWRDDGKIDCGETLGVGTGKAAPLPPPLLPLAGLWSDAQLTLRTAPAPRAPLDLTSLDIVSLLLSPVRRLMSTPLFLFSPPHLILLAFSSLSISAPHSSPSPPSQSPLRLSIPRPRHPSPTPRRDALPT</sequence>
<feature type="region of interest" description="Disordered" evidence="1">
    <location>
        <begin position="228"/>
        <end position="261"/>
    </location>
</feature>
<comment type="caution">
    <text evidence="2">The sequence shown here is derived from an EMBL/GenBank/DDBJ whole genome shotgun (WGS) entry which is preliminary data.</text>
</comment>
<accession>K1V3M3</accession>
<evidence type="ECO:0000313" key="2">
    <source>
        <dbReference type="EMBL" id="EKC98549.1"/>
    </source>
</evidence>
<dbReference type="InParanoid" id="K1V3M3"/>
<name>K1V3M3_TRIAC</name>
<protein>
    <submittedName>
        <fullName evidence="2">Uncharacterized protein</fullName>
    </submittedName>
</protein>
<gene>
    <name evidence="2" type="ORF">A1Q2_07145</name>
</gene>
<organism evidence="2 3">
    <name type="scientific">Trichosporon asahii var. asahii (strain CBS 8904)</name>
    <name type="common">Yeast</name>
    <dbReference type="NCBI Taxonomy" id="1220162"/>
    <lineage>
        <taxon>Eukaryota</taxon>
        <taxon>Fungi</taxon>
        <taxon>Dikarya</taxon>
        <taxon>Basidiomycota</taxon>
        <taxon>Agaricomycotina</taxon>
        <taxon>Tremellomycetes</taxon>
        <taxon>Trichosporonales</taxon>
        <taxon>Trichosporonaceae</taxon>
        <taxon>Trichosporon</taxon>
    </lineage>
</organism>
<reference evidence="2 3" key="1">
    <citation type="journal article" date="2012" name="Eukaryot. Cell">
        <title>Genome sequence of the Trichosporon asahii environmental strain CBS 8904.</title>
        <authorList>
            <person name="Yang R.Y."/>
            <person name="Li H.T."/>
            <person name="Zhu H."/>
            <person name="Zhou G.P."/>
            <person name="Wang M."/>
            <person name="Wang L."/>
        </authorList>
    </citation>
    <scope>NUCLEOTIDE SEQUENCE [LARGE SCALE GENOMIC DNA]</scope>
    <source>
        <strain evidence="2 3">CBS 8904</strain>
    </source>
</reference>
<dbReference type="AlphaFoldDB" id="K1V3M3"/>
<dbReference type="HOGENOM" id="CLU_998153_0_0_1"/>
<keyword evidence="3" id="KW-1185">Reference proteome</keyword>
<dbReference type="EMBL" id="AMBO01000387">
    <property type="protein sequence ID" value="EKC98549.1"/>
    <property type="molecule type" value="Genomic_DNA"/>
</dbReference>